<comment type="subunit">
    <text evidence="2">Homodimer; disulfide-linked.</text>
</comment>
<feature type="transmembrane region" description="Helical" evidence="5">
    <location>
        <begin position="390"/>
        <end position="410"/>
    </location>
</feature>
<evidence type="ECO:0000256" key="2">
    <source>
        <dbReference type="ARBA" id="ARBA00011748"/>
    </source>
</evidence>
<dbReference type="GO" id="GO:0005615">
    <property type="term" value="C:extracellular space"/>
    <property type="evidence" value="ECO:0007669"/>
    <property type="project" value="TreeGrafter"/>
</dbReference>
<evidence type="ECO:0000256" key="6">
    <source>
        <dbReference type="SAM" id="SignalP"/>
    </source>
</evidence>
<sequence length="434" mass="47971">MKLLLPLLLPLSANSFPIPDERRMLETCPDQQEAANLAGNCDFYPDCMEDLHGCSDEGYIMGYGHKYCSAFVENLDEFDQEGKDWILGTLTCLKNALLPIVDEPEDFTCSSLRVLAFDSHVDCYIDNGFCEQVYNFGDPVKMAGFLADLLKVFDLVDFASFAAIKQVYQVLTKCPFHLLDKADDSLRMVEAVLACPDADATWSTDSVVLSNYRNDPIDIDGKSVYLGFKNEFEEACGSTGYMETGDGKVLYGYNYRWNTETATRDFWEDEAKGYGVVPSWWQNCKSPYRRKDWWGRWSNQKCELEGGVSFLGEQCSREGECANDIVRGYADVTCSISNICMFSEDNALSSEHTPQVYVGDGSSCSNSRVSSNSCEAYGGADAFTVDTSKVGVGGGVLGLGCVALIGGLMVKNKKKKKSLRSHASEMEKTGVAMV</sequence>
<keyword evidence="3" id="KW-0372">Hormone</keyword>
<evidence type="ECO:0000313" key="8">
    <source>
        <dbReference type="Proteomes" id="UP001162640"/>
    </source>
</evidence>
<name>A0A9W6ZJD8_9STRA</name>
<evidence type="ECO:0000256" key="4">
    <source>
        <dbReference type="ARBA" id="ARBA00023157"/>
    </source>
</evidence>
<dbReference type="Proteomes" id="UP001162640">
    <property type="component" value="Unassembled WGS sequence"/>
</dbReference>
<keyword evidence="5" id="KW-1133">Transmembrane helix</keyword>
<dbReference type="InterPro" id="IPR004978">
    <property type="entry name" value="Stanniocalcin"/>
</dbReference>
<comment type="similarity">
    <text evidence="1">Belongs to the stanniocalcin family.</text>
</comment>
<dbReference type="PANTHER" id="PTHR11245">
    <property type="entry name" value="STANNIOCALCIN"/>
    <property type="match status" value="1"/>
</dbReference>
<keyword evidence="6" id="KW-0732">Signal</keyword>
<dbReference type="PANTHER" id="PTHR11245:SF6">
    <property type="entry name" value="DUF19 DOMAIN-CONTAINING PROTEIN"/>
    <property type="match status" value="1"/>
</dbReference>
<reference evidence="8" key="1">
    <citation type="journal article" date="2023" name="Commun. Biol.">
        <title>Genome analysis of Parmales, the sister group of diatoms, reveals the evolutionary specialization of diatoms from phago-mixotrophs to photoautotrophs.</title>
        <authorList>
            <person name="Ban H."/>
            <person name="Sato S."/>
            <person name="Yoshikawa S."/>
            <person name="Yamada K."/>
            <person name="Nakamura Y."/>
            <person name="Ichinomiya M."/>
            <person name="Sato N."/>
            <person name="Blanc-Mathieu R."/>
            <person name="Endo H."/>
            <person name="Kuwata A."/>
            <person name="Ogata H."/>
        </authorList>
    </citation>
    <scope>NUCLEOTIDE SEQUENCE [LARGE SCALE GENOMIC DNA]</scope>
</reference>
<protein>
    <submittedName>
        <fullName evidence="7">Uncharacterized protein</fullName>
    </submittedName>
</protein>
<gene>
    <name evidence="7" type="ORF">TL16_g01951</name>
</gene>
<proteinExistence type="inferred from homology"/>
<keyword evidence="5" id="KW-0472">Membrane</keyword>
<evidence type="ECO:0000256" key="3">
    <source>
        <dbReference type="ARBA" id="ARBA00022702"/>
    </source>
</evidence>
<accession>A0A9W6ZJD8</accession>
<comment type="caution">
    <text evidence="7">The sequence shown here is derived from an EMBL/GenBank/DDBJ whole genome shotgun (WGS) entry which is preliminary data.</text>
</comment>
<dbReference type="GO" id="GO:0006874">
    <property type="term" value="P:intracellular calcium ion homeostasis"/>
    <property type="evidence" value="ECO:0007669"/>
    <property type="project" value="TreeGrafter"/>
</dbReference>
<keyword evidence="4" id="KW-1015">Disulfide bond</keyword>
<evidence type="ECO:0000313" key="7">
    <source>
        <dbReference type="EMBL" id="GMH55619.1"/>
    </source>
</evidence>
<feature type="signal peptide" evidence="6">
    <location>
        <begin position="1"/>
        <end position="15"/>
    </location>
</feature>
<dbReference type="AlphaFoldDB" id="A0A9W6ZJD8"/>
<keyword evidence="5" id="KW-0812">Transmembrane</keyword>
<evidence type="ECO:0000256" key="5">
    <source>
        <dbReference type="SAM" id="Phobius"/>
    </source>
</evidence>
<dbReference type="EMBL" id="BLQM01000046">
    <property type="protein sequence ID" value="GMH55619.1"/>
    <property type="molecule type" value="Genomic_DNA"/>
</dbReference>
<dbReference type="GO" id="GO:0005179">
    <property type="term" value="F:hormone activity"/>
    <property type="evidence" value="ECO:0007669"/>
    <property type="project" value="UniProtKB-KW"/>
</dbReference>
<evidence type="ECO:0000256" key="1">
    <source>
        <dbReference type="ARBA" id="ARBA00008693"/>
    </source>
</evidence>
<feature type="chain" id="PRO_5040890522" evidence="6">
    <location>
        <begin position="16"/>
        <end position="434"/>
    </location>
</feature>
<organism evidence="7 8">
    <name type="scientific">Triparma laevis f. inornata</name>
    <dbReference type="NCBI Taxonomy" id="1714386"/>
    <lineage>
        <taxon>Eukaryota</taxon>
        <taxon>Sar</taxon>
        <taxon>Stramenopiles</taxon>
        <taxon>Ochrophyta</taxon>
        <taxon>Bolidophyceae</taxon>
        <taxon>Parmales</taxon>
        <taxon>Triparmaceae</taxon>
        <taxon>Triparma</taxon>
    </lineage>
</organism>